<evidence type="ECO:0000256" key="2">
    <source>
        <dbReference type="ARBA" id="ARBA00022741"/>
    </source>
</evidence>
<keyword evidence="3 5" id="KW-0067">ATP-binding</keyword>
<evidence type="ECO:0000313" key="9">
    <source>
        <dbReference type="Proteomes" id="UP000041254"/>
    </source>
</evidence>
<sequence length="913" mass="100035">MNDAPPGSPDSAHPPSPPPSVGPVIGGLFRGRYAITHIIGSGTFSTIYQAVDTKKGSRVVAIKYEKPIKEKRVLKQESSTLKDCQGLPGICQWYKFVDGGYYYGQWHESFMVMELLGDSISDVRRRVHRIQIATVAQLGIQALRVIQAVHQKGYLHRDVKPSNFVLGRGARRDQLYLVDFGLARRHMDHGVVRRERENADFRGTTTYASLTAHNNQDQGRKDDLWSLLFVLLDLLVGDLPWRQYKEDRQAVKLAKERLISSATELINQRQPPHTQHHPPPPQQSDGPGAGWPHAGANHSGSTYDGASAPQRQQQQQQQQPTADDPADPSHTLHASAYAATRAPANTNTPPSGGDVSVMPRILVHPEVERMFEWLPSEMLSWLEELQGLSYSMEPNYSRLDALLRVMGGKYDRYRHFDLLEEIYELHWDPKRGILNRIIMPPDGMSPPSQAGIATVTRVLHDACLQPSQLPSKALIDLLRIVDGTVNFEPPMLPINTYRGQRICLQALSSREPCPPSCTLLHPSQPMDTDGSPAADWGRGGADRLAPGDICLVYCLTGACYGSCHWHHWTADELATFIETGALPLRSERRTNPAAGELMTYGSVGSKWSDKKREPIHRGEAEVSAPSGDKAHAVKKPRVSAERNIDEPAAAAAAAGALVAGDVAAAGGPYMMRRAPSCGSLDHLFHNPHKDSLPESPVLENTPRNTPLSIARSSPFLSIASDMLPPLSNQDAMRRAEAPPPAPPPAAASAPQQQLSPFAPAAVCERDRWIIRGIPHMRPMTPGSPAEGSPADGCERGLDEGEGDGGQQMMMVSPPPSPYPPHIERHHHRLPPLRPHYDHCGFLHHRDASRSPPPPYSPYPPPISGMAPGHQGDCGGVDDGRRMTTFGFRWEGQMQGMEGVHGMDGMQAGPGPPL</sequence>
<evidence type="ECO:0000256" key="1">
    <source>
        <dbReference type="ARBA" id="ARBA00012513"/>
    </source>
</evidence>
<dbReference type="PROSITE" id="PS50011">
    <property type="entry name" value="PROTEIN_KINASE_DOM"/>
    <property type="match status" value="1"/>
</dbReference>
<feature type="region of interest" description="Disordered" evidence="6">
    <location>
        <begin position="685"/>
        <end position="709"/>
    </location>
</feature>
<feature type="region of interest" description="Disordered" evidence="6">
    <location>
        <begin position="732"/>
        <end position="755"/>
    </location>
</feature>
<dbReference type="Proteomes" id="UP000041254">
    <property type="component" value="Unassembled WGS sequence"/>
</dbReference>
<evidence type="ECO:0000256" key="5">
    <source>
        <dbReference type="PROSITE-ProRule" id="PRU10141"/>
    </source>
</evidence>
<dbReference type="InterPro" id="IPR017441">
    <property type="entry name" value="Protein_kinase_ATP_BS"/>
</dbReference>
<dbReference type="VEuPathDB" id="CryptoDB:Vbra_21446"/>
<evidence type="ECO:0000313" key="8">
    <source>
        <dbReference type="EMBL" id="CEM14660.1"/>
    </source>
</evidence>
<dbReference type="InterPro" id="IPR008271">
    <property type="entry name" value="Ser/Thr_kinase_AS"/>
</dbReference>
<evidence type="ECO:0000256" key="3">
    <source>
        <dbReference type="ARBA" id="ARBA00022840"/>
    </source>
</evidence>
<dbReference type="PROSITE" id="PS00107">
    <property type="entry name" value="PROTEIN_KINASE_ATP"/>
    <property type="match status" value="1"/>
</dbReference>
<dbReference type="GO" id="GO:0004674">
    <property type="term" value="F:protein serine/threonine kinase activity"/>
    <property type="evidence" value="ECO:0007669"/>
    <property type="project" value="UniProtKB-EC"/>
</dbReference>
<feature type="compositionally biased region" description="Low complexity" evidence="6">
    <location>
        <begin position="746"/>
        <end position="755"/>
    </location>
</feature>
<dbReference type="AlphaFoldDB" id="A0A0G4FL72"/>
<dbReference type="GO" id="GO:0005524">
    <property type="term" value="F:ATP binding"/>
    <property type="evidence" value="ECO:0007669"/>
    <property type="project" value="UniProtKB-UniRule"/>
</dbReference>
<feature type="binding site" evidence="5">
    <location>
        <position position="63"/>
    </location>
    <ligand>
        <name>ATP</name>
        <dbReference type="ChEBI" id="CHEBI:30616"/>
    </ligand>
</feature>
<evidence type="ECO:0000256" key="6">
    <source>
        <dbReference type="SAM" id="MobiDB-lite"/>
    </source>
</evidence>
<feature type="region of interest" description="Disordered" evidence="6">
    <location>
        <begin position="775"/>
        <end position="803"/>
    </location>
</feature>
<accession>A0A0G4FL72</accession>
<feature type="compositionally biased region" description="Low complexity" evidence="6">
    <location>
        <begin position="304"/>
        <end position="323"/>
    </location>
</feature>
<feature type="domain" description="Protein kinase" evidence="7">
    <location>
        <begin position="33"/>
        <end position="296"/>
    </location>
</feature>
<evidence type="ECO:0000256" key="4">
    <source>
        <dbReference type="ARBA" id="ARBA00023860"/>
    </source>
</evidence>
<dbReference type="PROSITE" id="PS00108">
    <property type="entry name" value="PROTEIN_KINASE_ST"/>
    <property type="match status" value="1"/>
</dbReference>
<organism evidence="8 9">
    <name type="scientific">Vitrella brassicaformis (strain CCMP3155)</name>
    <dbReference type="NCBI Taxonomy" id="1169540"/>
    <lineage>
        <taxon>Eukaryota</taxon>
        <taxon>Sar</taxon>
        <taxon>Alveolata</taxon>
        <taxon>Colpodellida</taxon>
        <taxon>Vitrellaceae</taxon>
        <taxon>Vitrella</taxon>
    </lineage>
</organism>
<keyword evidence="2 5" id="KW-0547">Nucleotide-binding</keyword>
<protein>
    <recommendedName>
        <fullName evidence="4">Casein kinase I</fullName>
        <ecNumber evidence="1">2.7.11.1</ecNumber>
    </recommendedName>
</protein>
<keyword evidence="9" id="KW-1185">Reference proteome</keyword>
<reference evidence="8 9" key="1">
    <citation type="submission" date="2014-11" db="EMBL/GenBank/DDBJ databases">
        <authorList>
            <person name="Zhu J."/>
            <person name="Qi W."/>
            <person name="Song R."/>
        </authorList>
    </citation>
    <scope>NUCLEOTIDE SEQUENCE [LARGE SCALE GENOMIC DNA]</scope>
</reference>
<dbReference type="Pfam" id="PF00069">
    <property type="entry name" value="Pkinase"/>
    <property type="match status" value="1"/>
</dbReference>
<name>A0A0G4FL72_VITBC</name>
<proteinExistence type="predicted"/>
<dbReference type="InterPro" id="IPR000719">
    <property type="entry name" value="Prot_kinase_dom"/>
</dbReference>
<feature type="region of interest" description="Disordered" evidence="6">
    <location>
        <begin position="1"/>
        <end position="21"/>
    </location>
</feature>
<feature type="region of interest" description="Disordered" evidence="6">
    <location>
        <begin position="268"/>
        <end position="330"/>
    </location>
</feature>
<dbReference type="Gene3D" id="1.10.510.10">
    <property type="entry name" value="Transferase(Phosphotransferase) domain 1"/>
    <property type="match status" value="1"/>
</dbReference>
<dbReference type="InterPro" id="IPR050235">
    <property type="entry name" value="CK1_Ser-Thr_kinase"/>
</dbReference>
<dbReference type="EC" id="2.7.11.1" evidence="1"/>
<dbReference type="InParanoid" id="A0A0G4FL72"/>
<dbReference type="EMBL" id="CDMY01000456">
    <property type="protein sequence ID" value="CEM14660.1"/>
    <property type="molecule type" value="Genomic_DNA"/>
</dbReference>
<dbReference type="SMART" id="SM00220">
    <property type="entry name" value="S_TKc"/>
    <property type="match status" value="1"/>
</dbReference>
<dbReference type="InterPro" id="IPR011009">
    <property type="entry name" value="Kinase-like_dom_sf"/>
</dbReference>
<dbReference type="PANTHER" id="PTHR11909">
    <property type="entry name" value="CASEIN KINASE-RELATED"/>
    <property type="match status" value="1"/>
</dbReference>
<gene>
    <name evidence="8" type="ORF">Vbra_21446</name>
</gene>
<dbReference type="SUPFAM" id="SSF56112">
    <property type="entry name" value="Protein kinase-like (PK-like)"/>
    <property type="match status" value="1"/>
</dbReference>
<evidence type="ECO:0000259" key="7">
    <source>
        <dbReference type="PROSITE" id="PS50011"/>
    </source>
</evidence>
<dbReference type="STRING" id="1169540.A0A0G4FL72"/>
<dbReference type="OrthoDB" id="5979581at2759"/>